<dbReference type="AlphaFoldDB" id="A0A518FRZ6"/>
<dbReference type="Proteomes" id="UP000320839">
    <property type="component" value="Chromosome"/>
</dbReference>
<proteinExistence type="predicted"/>
<accession>A0A518FRZ6</accession>
<name>A0A518FRZ6_9PLAN</name>
<dbReference type="EMBL" id="CP036317">
    <property type="protein sequence ID" value="QDV19112.1"/>
    <property type="molecule type" value="Genomic_DNA"/>
</dbReference>
<reference evidence="1 2" key="1">
    <citation type="submission" date="2019-02" db="EMBL/GenBank/DDBJ databases">
        <title>Deep-cultivation of Planctomycetes and their phenomic and genomic characterization uncovers novel biology.</title>
        <authorList>
            <person name="Wiegand S."/>
            <person name="Jogler M."/>
            <person name="Boedeker C."/>
            <person name="Pinto D."/>
            <person name="Vollmers J."/>
            <person name="Rivas-Marin E."/>
            <person name="Kohn T."/>
            <person name="Peeters S.H."/>
            <person name="Heuer A."/>
            <person name="Rast P."/>
            <person name="Oberbeckmann S."/>
            <person name="Bunk B."/>
            <person name="Jeske O."/>
            <person name="Meyerdierks A."/>
            <person name="Storesund J.E."/>
            <person name="Kallscheuer N."/>
            <person name="Luecker S."/>
            <person name="Lage O.M."/>
            <person name="Pohl T."/>
            <person name="Merkel B.J."/>
            <person name="Hornburger P."/>
            <person name="Mueller R.-W."/>
            <person name="Bruemmer F."/>
            <person name="Labrenz M."/>
            <person name="Spormann A.M."/>
            <person name="Op den Camp H."/>
            <person name="Overmann J."/>
            <person name="Amann R."/>
            <person name="Jetten M.S.M."/>
            <person name="Mascher T."/>
            <person name="Medema M.H."/>
            <person name="Devos D.P."/>
            <person name="Kaster A.-K."/>
            <person name="Ovreas L."/>
            <person name="Rohde M."/>
            <person name="Galperin M.Y."/>
            <person name="Jogler C."/>
        </authorList>
    </citation>
    <scope>NUCLEOTIDE SEQUENCE [LARGE SCALE GENOMIC DNA]</scope>
    <source>
        <strain evidence="1 2">Pan153</strain>
    </source>
</reference>
<protein>
    <submittedName>
        <fullName evidence="1">Uncharacterized protein</fullName>
    </submittedName>
</protein>
<evidence type="ECO:0000313" key="1">
    <source>
        <dbReference type="EMBL" id="QDV19112.1"/>
    </source>
</evidence>
<organism evidence="1 2">
    <name type="scientific">Gimesia panareensis</name>
    <dbReference type="NCBI Taxonomy" id="2527978"/>
    <lineage>
        <taxon>Bacteria</taxon>
        <taxon>Pseudomonadati</taxon>
        <taxon>Planctomycetota</taxon>
        <taxon>Planctomycetia</taxon>
        <taxon>Planctomycetales</taxon>
        <taxon>Planctomycetaceae</taxon>
        <taxon>Gimesia</taxon>
    </lineage>
</organism>
<gene>
    <name evidence="1" type="ORF">Pan153_37750</name>
</gene>
<evidence type="ECO:0000313" key="2">
    <source>
        <dbReference type="Proteomes" id="UP000320839"/>
    </source>
</evidence>
<sequence>MEQIPLSTAIDQQYRFRQVGDSIKASWSRHFNSTALLTVKHPRTQISFFKNKRLP</sequence>